<dbReference type="EMBL" id="CAXKWB010016772">
    <property type="protein sequence ID" value="CAL4117069.1"/>
    <property type="molecule type" value="Genomic_DNA"/>
</dbReference>
<organism evidence="1 2">
    <name type="scientific">Meganyctiphanes norvegica</name>
    <name type="common">Northern krill</name>
    <name type="synonym">Thysanopoda norvegica</name>
    <dbReference type="NCBI Taxonomy" id="48144"/>
    <lineage>
        <taxon>Eukaryota</taxon>
        <taxon>Metazoa</taxon>
        <taxon>Ecdysozoa</taxon>
        <taxon>Arthropoda</taxon>
        <taxon>Crustacea</taxon>
        <taxon>Multicrustacea</taxon>
        <taxon>Malacostraca</taxon>
        <taxon>Eumalacostraca</taxon>
        <taxon>Eucarida</taxon>
        <taxon>Euphausiacea</taxon>
        <taxon>Euphausiidae</taxon>
        <taxon>Meganyctiphanes</taxon>
    </lineage>
</organism>
<sequence length="408" mass="46719">MEGESSLIERHLLEFLDTSTTPEKALESLSSCFSPGNSPDTVLIFLAYMRFIITKQPDAYVDGIWEKLFMKTIMFSRNCSDSGEEISHIMKTHTKIVLADGPRMITWLQKALIVPEKCPNPYVRLELFRMVRIFRWNKSGNMSTIDWALLDDTYESICGTFIHTISEIQPHHLYPSDGEVELLFDFTDLRFIFYRYESNLDPTLQKLITGGINEQLNMNNKVDVDSEEARFIYHCIQLIGIFAVIANSIPHPMLHIKMIGNLCLFLRHNIGRLIHSVDINLHDKTSWGQFQHVLSCLPLNSYIIATIRDLRSAILNHKCTYASYLPSASLATIIDNLARDLNVCTKSCDLPRLLMSRQVQGPTSVRQHALLANHLEPLYIIISKTDNEDDYDYDIPDENDDDAEVNDA</sequence>
<comment type="caution">
    <text evidence="1">The sequence shown here is derived from an EMBL/GenBank/DDBJ whole genome shotgun (WGS) entry which is preliminary data.</text>
</comment>
<reference evidence="1 2" key="1">
    <citation type="submission" date="2024-05" db="EMBL/GenBank/DDBJ databases">
        <authorList>
            <person name="Wallberg A."/>
        </authorList>
    </citation>
    <scope>NUCLEOTIDE SEQUENCE [LARGE SCALE GENOMIC DNA]</scope>
</reference>
<keyword evidence="2" id="KW-1185">Reference proteome</keyword>
<protein>
    <submittedName>
        <fullName evidence="1">Uncharacterized protein</fullName>
    </submittedName>
</protein>
<evidence type="ECO:0000313" key="2">
    <source>
        <dbReference type="Proteomes" id="UP001497623"/>
    </source>
</evidence>
<dbReference type="Proteomes" id="UP001497623">
    <property type="component" value="Unassembled WGS sequence"/>
</dbReference>
<evidence type="ECO:0000313" key="1">
    <source>
        <dbReference type="EMBL" id="CAL4117069.1"/>
    </source>
</evidence>
<name>A0AAV2R944_MEGNR</name>
<proteinExistence type="predicted"/>
<gene>
    <name evidence="1" type="ORF">MNOR_LOCUS21105</name>
</gene>
<accession>A0AAV2R944</accession>
<dbReference type="AlphaFoldDB" id="A0AAV2R944"/>